<keyword evidence="3" id="KW-1185">Reference proteome</keyword>
<name>A0ABR4IP45_9EURO</name>
<sequence length="251" mass="28059">MLIGLGGFRVPLVKSLLLVSRTGHHILSLDLKYDGSGPFYTGGTLPVRSSPGKDQLCLALHSLSQTLVTLKLQSIIIAPELFWPFRSSAQCTPTWPRLTSLIIEYAGYTPSGKYLFEPDPVWYDHGPTWGSPDYVRIKPVHELLNNLYQAAGQAAQHMPKLELMVLESDIWNAFDTLDEQGLPKSPGHLFIYHRQKAYTLWASSSEFWVDPDVQGIWEGVATKHGIPQCRITNKQHLNVSVVPSYLEGGHL</sequence>
<evidence type="ECO:0000313" key="3">
    <source>
        <dbReference type="Proteomes" id="UP001610335"/>
    </source>
</evidence>
<accession>A0ABR4IP45</accession>
<proteinExistence type="predicted"/>
<comment type="caution">
    <text evidence="2">The sequence shown here is derived from an EMBL/GenBank/DDBJ whole genome shotgun (WGS) entry which is preliminary data.</text>
</comment>
<gene>
    <name evidence="2" type="ORF">BDW59DRAFT_159122</name>
</gene>
<evidence type="ECO:0000259" key="1">
    <source>
        <dbReference type="Pfam" id="PF20183"/>
    </source>
</evidence>
<dbReference type="EMBL" id="JBFXLS010000016">
    <property type="protein sequence ID" value="KAL2829533.1"/>
    <property type="molecule type" value="Genomic_DNA"/>
</dbReference>
<dbReference type="Pfam" id="PF20183">
    <property type="entry name" value="DUF6546"/>
    <property type="match status" value="1"/>
</dbReference>
<organism evidence="2 3">
    <name type="scientific">Aspergillus cavernicola</name>
    <dbReference type="NCBI Taxonomy" id="176166"/>
    <lineage>
        <taxon>Eukaryota</taxon>
        <taxon>Fungi</taxon>
        <taxon>Dikarya</taxon>
        <taxon>Ascomycota</taxon>
        <taxon>Pezizomycotina</taxon>
        <taxon>Eurotiomycetes</taxon>
        <taxon>Eurotiomycetidae</taxon>
        <taxon>Eurotiales</taxon>
        <taxon>Aspergillaceae</taxon>
        <taxon>Aspergillus</taxon>
        <taxon>Aspergillus subgen. Nidulantes</taxon>
    </lineage>
</organism>
<dbReference type="Proteomes" id="UP001610335">
    <property type="component" value="Unassembled WGS sequence"/>
</dbReference>
<feature type="domain" description="DUF6546" evidence="1">
    <location>
        <begin position="141"/>
        <end position="236"/>
    </location>
</feature>
<evidence type="ECO:0000313" key="2">
    <source>
        <dbReference type="EMBL" id="KAL2829533.1"/>
    </source>
</evidence>
<dbReference type="InterPro" id="IPR046676">
    <property type="entry name" value="DUF6546"/>
</dbReference>
<protein>
    <recommendedName>
        <fullName evidence="1">DUF6546 domain-containing protein</fullName>
    </recommendedName>
</protein>
<reference evidence="2 3" key="1">
    <citation type="submission" date="2024-07" db="EMBL/GenBank/DDBJ databases">
        <title>Section-level genome sequencing and comparative genomics of Aspergillus sections Usti and Cavernicolus.</title>
        <authorList>
            <consortium name="Lawrence Berkeley National Laboratory"/>
            <person name="Nybo J.L."/>
            <person name="Vesth T.C."/>
            <person name="Theobald S."/>
            <person name="Frisvad J.C."/>
            <person name="Larsen T.O."/>
            <person name="Kjaerboelling I."/>
            <person name="Rothschild-Mancinelli K."/>
            <person name="Lyhne E.K."/>
            <person name="Kogle M.E."/>
            <person name="Barry K."/>
            <person name="Clum A."/>
            <person name="Na H."/>
            <person name="Ledsgaard L."/>
            <person name="Lin J."/>
            <person name="Lipzen A."/>
            <person name="Kuo A."/>
            <person name="Riley R."/>
            <person name="Mondo S."/>
            <person name="LaButti K."/>
            <person name="Haridas S."/>
            <person name="Pangalinan J."/>
            <person name="Salamov A.A."/>
            <person name="Simmons B.A."/>
            <person name="Magnuson J.K."/>
            <person name="Chen J."/>
            <person name="Drula E."/>
            <person name="Henrissat B."/>
            <person name="Wiebenga A."/>
            <person name="Lubbers R.J."/>
            <person name="Gomes A.C."/>
            <person name="Makela M.R."/>
            <person name="Stajich J."/>
            <person name="Grigoriev I.V."/>
            <person name="Mortensen U.H."/>
            <person name="De vries R.P."/>
            <person name="Baker S.E."/>
            <person name="Andersen M.R."/>
        </authorList>
    </citation>
    <scope>NUCLEOTIDE SEQUENCE [LARGE SCALE GENOMIC DNA]</scope>
    <source>
        <strain evidence="2 3">CBS 600.67</strain>
    </source>
</reference>